<feature type="region of interest" description="Disordered" evidence="1">
    <location>
        <begin position="1"/>
        <end position="26"/>
    </location>
</feature>
<sequence>MGVVAISSHFEEPGRHHGSTASDPTTLAQSSCCSHFPLFPHKLQSLAGFPNCQRNAKSAKLWEMKCATKAL</sequence>
<evidence type="ECO:0000313" key="3">
    <source>
        <dbReference type="Proteomes" id="UP000277928"/>
    </source>
</evidence>
<dbReference type="Proteomes" id="UP000277928">
    <property type="component" value="Unassembled WGS sequence"/>
</dbReference>
<organism evidence="2 3">
    <name type="scientific">Litomosoides sigmodontis</name>
    <name type="common">Filarial nematode worm</name>
    <dbReference type="NCBI Taxonomy" id="42156"/>
    <lineage>
        <taxon>Eukaryota</taxon>
        <taxon>Metazoa</taxon>
        <taxon>Ecdysozoa</taxon>
        <taxon>Nematoda</taxon>
        <taxon>Chromadorea</taxon>
        <taxon>Rhabditida</taxon>
        <taxon>Spirurina</taxon>
        <taxon>Spiruromorpha</taxon>
        <taxon>Filarioidea</taxon>
        <taxon>Onchocercidae</taxon>
        <taxon>Litomosoides</taxon>
    </lineage>
</organism>
<accession>A0A3P6SK07</accession>
<reference evidence="2 3" key="1">
    <citation type="submission" date="2018-08" db="EMBL/GenBank/DDBJ databases">
        <authorList>
            <person name="Laetsch R D."/>
            <person name="Stevens L."/>
            <person name="Kumar S."/>
            <person name="Blaxter L. M."/>
        </authorList>
    </citation>
    <scope>NUCLEOTIDE SEQUENCE [LARGE SCALE GENOMIC DNA]</scope>
</reference>
<dbReference type="EMBL" id="UYRX01000029">
    <property type="protein sequence ID" value="VDK70033.1"/>
    <property type="molecule type" value="Genomic_DNA"/>
</dbReference>
<gene>
    <name evidence="2" type="ORF">NLS_LOCUS958</name>
</gene>
<evidence type="ECO:0000256" key="1">
    <source>
        <dbReference type="SAM" id="MobiDB-lite"/>
    </source>
</evidence>
<proteinExistence type="predicted"/>
<name>A0A3P6SK07_LITSI</name>
<protein>
    <submittedName>
        <fullName evidence="2">Uncharacterized protein</fullName>
    </submittedName>
</protein>
<keyword evidence="3" id="KW-1185">Reference proteome</keyword>
<evidence type="ECO:0000313" key="2">
    <source>
        <dbReference type="EMBL" id="VDK70033.1"/>
    </source>
</evidence>
<dbReference type="AlphaFoldDB" id="A0A3P6SK07"/>